<comment type="catalytic activity">
    <reaction evidence="21">
        <text>L-threonyl-[protein] + ATP = O-phospho-L-threonyl-[protein] + ADP + H(+)</text>
        <dbReference type="Rhea" id="RHEA:46608"/>
        <dbReference type="Rhea" id="RHEA-COMP:11060"/>
        <dbReference type="Rhea" id="RHEA-COMP:11605"/>
        <dbReference type="ChEBI" id="CHEBI:15378"/>
        <dbReference type="ChEBI" id="CHEBI:30013"/>
        <dbReference type="ChEBI" id="CHEBI:30616"/>
        <dbReference type="ChEBI" id="CHEBI:61977"/>
        <dbReference type="ChEBI" id="CHEBI:456216"/>
        <dbReference type="EC" id="2.7.11.1"/>
    </reaction>
</comment>
<dbReference type="GO" id="GO:0004674">
    <property type="term" value="F:protein serine/threonine kinase activity"/>
    <property type="evidence" value="ECO:0007669"/>
    <property type="project" value="UniProtKB-KW"/>
</dbReference>
<dbReference type="Gene3D" id="3.30.200.20">
    <property type="entry name" value="Phosphorylase Kinase, domain 1"/>
    <property type="match status" value="1"/>
</dbReference>
<evidence type="ECO:0000256" key="4">
    <source>
        <dbReference type="ARBA" id="ARBA00012513"/>
    </source>
</evidence>
<dbReference type="PANTHER" id="PTHR48056">
    <property type="entry name" value="LRR RECEPTOR-LIKE SERINE/THREONINE-PROTEIN KINASE-RELATED"/>
    <property type="match status" value="1"/>
</dbReference>
<dbReference type="FunFam" id="3.80.10.10:FF:000111">
    <property type="entry name" value="LRR receptor-like serine/threonine-protein kinase ERECTA"/>
    <property type="match status" value="1"/>
</dbReference>
<keyword evidence="10" id="KW-0808">Transferase</keyword>
<keyword evidence="11 24" id="KW-0812">Transmembrane</keyword>
<keyword evidence="8" id="KW-0433">Leucine-rich repeat</keyword>
<evidence type="ECO:0000256" key="7">
    <source>
        <dbReference type="ARBA" id="ARBA00022553"/>
    </source>
</evidence>
<dbReference type="InterPro" id="IPR003591">
    <property type="entry name" value="Leu-rich_rpt_typical-subtyp"/>
</dbReference>
<evidence type="ECO:0000256" key="16">
    <source>
        <dbReference type="ARBA" id="ARBA00022840"/>
    </source>
</evidence>
<dbReference type="Proteomes" id="UP000324897">
    <property type="component" value="Chromosome 1"/>
</dbReference>
<evidence type="ECO:0000256" key="18">
    <source>
        <dbReference type="ARBA" id="ARBA00023136"/>
    </source>
</evidence>
<reference evidence="27 28" key="1">
    <citation type="journal article" date="2019" name="Sci. Rep.">
        <title>A high-quality genome of Eragrostis curvula grass provides insights into Poaceae evolution and supports new strategies to enhance forage quality.</title>
        <authorList>
            <person name="Carballo J."/>
            <person name="Santos B.A.C.M."/>
            <person name="Zappacosta D."/>
            <person name="Garbus I."/>
            <person name="Selva J.P."/>
            <person name="Gallo C.A."/>
            <person name="Diaz A."/>
            <person name="Albertini E."/>
            <person name="Caccamo M."/>
            <person name="Echenique V."/>
        </authorList>
    </citation>
    <scope>NUCLEOTIDE SEQUENCE [LARGE SCALE GENOMIC DNA]</scope>
    <source>
        <strain evidence="28">cv. Victoria</strain>
        <tissue evidence="27">Leaf</tissue>
    </source>
</reference>
<dbReference type="InterPro" id="IPR013210">
    <property type="entry name" value="LRR_N_plant-typ"/>
</dbReference>
<gene>
    <name evidence="27" type="ORF">EJB05_22429</name>
</gene>
<evidence type="ECO:0000256" key="22">
    <source>
        <dbReference type="ARBA" id="ARBA00048679"/>
    </source>
</evidence>
<dbReference type="PANTHER" id="PTHR48056:SF89">
    <property type="entry name" value="OS06G0585982 PROTEIN"/>
    <property type="match status" value="1"/>
</dbReference>
<organism evidence="27 28">
    <name type="scientific">Eragrostis curvula</name>
    <name type="common">weeping love grass</name>
    <dbReference type="NCBI Taxonomy" id="38414"/>
    <lineage>
        <taxon>Eukaryota</taxon>
        <taxon>Viridiplantae</taxon>
        <taxon>Streptophyta</taxon>
        <taxon>Embryophyta</taxon>
        <taxon>Tracheophyta</taxon>
        <taxon>Spermatophyta</taxon>
        <taxon>Magnoliopsida</taxon>
        <taxon>Liliopsida</taxon>
        <taxon>Poales</taxon>
        <taxon>Poaceae</taxon>
        <taxon>PACMAD clade</taxon>
        <taxon>Chloridoideae</taxon>
        <taxon>Eragrostideae</taxon>
        <taxon>Eragrostidinae</taxon>
        <taxon>Eragrostis</taxon>
    </lineage>
</organism>
<comment type="caution">
    <text evidence="27">The sequence shown here is derived from an EMBL/GenBank/DDBJ whole genome shotgun (WGS) entry which is preliminary data.</text>
</comment>
<dbReference type="SUPFAM" id="SSF56112">
    <property type="entry name" value="Protein kinase-like (PK-like)"/>
    <property type="match status" value="1"/>
</dbReference>
<feature type="chain" id="PRO_5023886719" description="non-specific serine/threonine protein kinase" evidence="25">
    <location>
        <begin position="28"/>
        <end position="625"/>
    </location>
</feature>
<feature type="binding site" evidence="23">
    <location>
        <position position="413"/>
    </location>
    <ligand>
        <name>ATP</name>
        <dbReference type="ChEBI" id="CHEBI:30616"/>
    </ligand>
</feature>
<evidence type="ECO:0000256" key="25">
    <source>
        <dbReference type="SAM" id="SignalP"/>
    </source>
</evidence>
<keyword evidence="12 25" id="KW-0732">Signal</keyword>
<dbReference type="Pfam" id="PF08263">
    <property type="entry name" value="LRRNT_2"/>
    <property type="match status" value="1"/>
</dbReference>
<comment type="catalytic activity">
    <reaction evidence="22">
        <text>L-seryl-[protein] + ATP = O-phospho-L-seryl-[protein] + ADP + H(+)</text>
        <dbReference type="Rhea" id="RHEA:17989"/>
        <dbReference type="Rhea" id="RHEA-COMP:9863"/>
        <dbReference type="Rhea" id="RHEA-COMP:11604"/>
        <dbReference type="ChEBI" id="CHEBI:15378"/>
        <dbReference type="ChEBI" id="CHEBI:29999"/>
        <dbReference type="ChEBI" id="CHEBI:30616"/>
        <dbReference type="ChEBI" id="CHEBI:83421"/>
        <dbReference type="ChEBI" id="CHEBI:456216"/>
        <dbReference type="EC" id="2.7.11.1"/>
    </reaction>
</comment>
<dbReference type="InterPro" id="IPR011009">
    <property type="entry name" value="Kinase-like_dom_sf"/>
</dbReference>
<evidence type="ECO:0000256" key="1">
    <source>
        <dbReference type="ARBA" id="ARBA00004162"/>
    </source>
</evidence>
<keyword evidence="7" id="KW-0597">Phosphoprotein</keyword>
<evidence type="ECO:0000256" key="14">
    <source>
        <dbReference type="ARBA" id="ARBA00022741"/>
    </source>
</evidence>
<accession>A0A5J9V5J7</accession>
<evidence type="ECO:0000256" key="8">
    <source>
        <dbReference type="ARBA" id="ARBA00022614"/>
    </source>
</evidence>
<dbReference type="FunFam" id="3.80.10.10:FF:000400">
    <property type="entry name" value="Nuclear pore complex protein NUP107"/>
    <property type="match status" value="1"/>
</dbReference>
<dbReference type="Gene3D" id="1.10.510.10">
    <property type="entry name" value="Transferase(Phosphotransferase) domain 1"/>
    <property type="match status" value="1"/>
</dbReference>
<comment type="similarity">
    <text evidence="2">Belongs to the protein kinase superfamily. Ser/Thr protein kinase family.</text>
</comment>
<comment type="subcellular location">
    <subcellularLocation>
        <location evidence="1">Cell membrane</location>
        <topology evidence="1">Single-pass membrane protein</topology>
    </subcellularLocation>
</comment>
<keyword evidence="9" id="KW-1070">Brassinosteroid signaling pathway</keyword>
<dbReference type="Gene3D" id="3.80.10.10">
    <property type="entry name" value="Ribonuclease Inhibitor"/>
    <property type="match status" value="2"/>
</dbReference>
<keyword evidence="16 23" id="KW-0067">ATP-binding</keyword>
<dbReference type="Pfam" id="PF00560">
    <property type="entry name" value="LRR_1"/>
    <property type="match status" value="2"/>
</dbReference>
<dbReference type="Pfam" id="PF00069">
    <property type="entry name" value="Pkinase"/>
    <property type="match status" value="1"/>
</dbReference>
<dbReference type="PROSITE" id="PS00108">
    <property type="entry name" value="PROTEIN_KINASE_ST"/>
    <property type="match status" value="1"/>
</dbReference>
<dbReference type="InterPro" id="IPR050647">
    <property type="entry name" value="Plant_LRR-RLKs"/>
</dbReference>
<dbReference type="EMBL" id="RWGY01000011">
    <property type="protein sequence ID" value="TVU30788.1"/>
    <property type="molecule type" value="Genomic_DNA"/>
</dbReference>
<protein>
    <recommendedName>
        <fullName evidence="4">non-specific serine/threonine protein kinase</fullName>
        <ecNumber evidence="4">2.7.11.1</ecNumber>
    </recommendedName>
</protein>
<keyword evidence="17 24" id="KW-1133">Transmembrane helix</keyword>
<evidence type="ECO:0000256" key="13">
    <source>
        <dbReference type="ARBA" id="ARBA00022737"/>
    </source>
</evidence>
<dbReference type="PROSITE" id="PS00107">
    <property type="entry name" value="PROTEIN_KINASE_ATP"/>
    <property type="match status" value="1"/>
</dbReference>
<evidence type="ECO:0000256" key="20">
    <source>
        <dbReference type="ARBA" id="ARBA00023180"/>
    </source>
</evidence>
<evidence type="ECO:0000313" key="28">
    <source>
        <dbReference type="Proteomes" id="UP000324897"/>
    </source>
</evidence>
<keyword evidence="15" id="KW-0418">Kinase</keyword>
<dbReference type="SMART" id="SM00220">
    <property type="entry name" value="S_TKc"/>
    <property type="match status" value="1"/>
</dbReference>
<evidence type="ECO:0000256" key="21">
    <source>
        <dbReference type="ARBA" id="ARBA00047899"/>
    </source>
</evidence>
<evidence type="ECO:0000256" key="15">
    <source>
        <dbReference type="ARBA" id="ARBA00022777"/>
    </source>
</evidence>
<dbReference type="OrthoDB" id="676979at2759"/>
<feature type="transmembrane region" description="Helical" evidence="24">
    <location>
        <begin position="320"/>
        <end position="344"/>
    </location>
</feature>
<evidence type="ECO:0000256" key="5">
    <source>
        <dbReference type="ARBA" id="ARBA00022475"/>
    </source>
</evidence>
<evidence type="ECO:0000256" key="12">
    <source>
        <dbReference type="ARBA" id="ARBA00022729"/>
    </source>
</evidence>
<evidence type="ECO:0000256" key="23">
    <source>
        <dbReference type="PROSITE-ProRule" id="PRU10141"/>
    </source>
</evidence>
<evidence type="ECO:0000256" key="24">
    <source>
        <dbReference type="SAM" id="Phobius"/>
    </source>
</evidence>
<feature type="domain" description="Protein kinase" evidence="26">
    <location>
        <begin position="382"/>
        <end position="622"/>
    </location>
</feature>
<evidence type="ECO:0000259" key="26">
    <source>
        <dbReference type="PROSITE" id="PS50011"/>
    </source>
</evidence>
<evidence type="ECO:0000256" key="10">
    <source>
        <dbReference type="ARBA" id="ARBA00022679"/>
    </source>
</evidence>
<keyword evidence="28" id="KW-1185">Reference proteome</keyword>
<evidence type="ECO:0000256" key="6">
    <source>
        <dbReference type="ARBA" id="ARBA00022527"/>
    </source>
</evidence>
<dbReference type="PROSITE" id="PS50011">
    <property type="entry name" value="PROTEIN_KINASE_DOM"/>
    <property type="match status" value="1"/>
</dbReference>
<dbReference type="InterPro" id="IPR008271">
    <property type="entry name" value="Ser/Thr_kinase_AS"/>
</dbReference>
<dbReference type="GO" id="GO:0005524">
    <property type="term" value="F:ATP binding"/>
    <property type="evidence" value="ECO:0007669"/>
    <property type="project" value="UniProtKB-UniRule"/>
</dbReference>
<keyword evidence="18 24" id="KW-0472">Membrane</keyword>
<dbReference type="InterPro" id="IPR017441">
    <property type="entry name" value="Protein_kinase_ATP_BS"/>
</dbReference>
<dbReference type="InterPro" id="IPR001611">
    <property type="entry name" value="Leu-rich_rpt"/>
</dbReference>
<dbReference type="SMART" id="SM00369">
    <property type="entry name" value="LRR_TYP"/>
    <property type="match status" value="4"/>
</dbReference>
<keyword evidence="14 23" id="KW-0547">Nucleotide-binding</keyword>
<feature type="non-terminal residue" evidence="27">
    <location>
        <position position="1"/>
    </location>
</feature>
<keyword evidence="19" id="KW-0675">Receptor</keyword>
<evidence type="ECO:0000256" key="19">
    <source>
        <dbReference type="ARBA" id="ARBA00023170"/>
    </source>
</evidence>
<dbReference type="EC" id="2.7.11.1" evidence="4"/>
<dbReference type="Gramene" id="TVU30788">
    <property type="protein sequence ID" value="TVU30788"/>
    <property type="gene ID" value="EJB05_22429"/>
</dbReference>
<evidence type="ECO:0000256" key="11">
    <source>
        <dbReference type="ARBA" id="ARBA00022692"/>
    </source>
</evidence>
<dbReference type="SUPFAM" id="SSF52058">
    <property type="entry name" value="L domain-like"/>
    <property type="match status" value="1"/>
</dbReference>
<dbReference type="GO" id="GO:0005886">
    <property type="term" value="C:plasma membrane"/>
    <property type="evidence" value="ECO:0007669"/>
    <property type="project" value="UniProtKB-SubCell"/>
</dbReference>
<proteinExistence type="inferred from homology"/>
<dbReference type="GO" id="GO:0009742">
    <property type="term" value="P:brassinosteroid mediated signaling pathway"/>
    <property type="evidence" value="ECO:0007669"/>
    <property type="project" value="UniProtKB-KW"/>
</dbReference>
<evidence type="ECO:0000256" key="9">
    <source>
        <dbReference type="ARBA" id="ARBA00022626"/>
    </source>
</evidence>
<dbReference type="InterPro" id="IPR032675">
    <property type="entry name" value="LRR_dom_sf"/>
</dbReference>
<comment type="similarity">
    <text evidence="3">Belongs to the RLP family.</text>
</comment>
<dbReference type="Pfam" id="PF13855">
    <property type="entry name" value="LRR_8"/>
    <property type="match status" value="1"/>
</dbReference>
<evidence type="ECO:0000256" key="2">
    <source>
        <dbReference type="ARBA" id="ARBA00008684"/>
    </source>
</evidence>
<evidence type="ECO:0000256" key="17">
    <source>
        <dbReference type="ARBA" id="ARBA00022989"/>
    </source>
</evidence>
<evidence type="ECO:0000313" key="27">
    <source>
        <dbReference type="EMBL" id="TVU30788.1"/>
    </source>
</evidence>
<feature type="signal peptide" evidence="25">
    <location>
        <begin position="1"/>
        <end position="27"/>
    </location>
</feature>
<dbReference type="FunFam" id="1.10.510.10:FF:000358">
    <property type="entry name" value="Putative leucine-rich repeat receptor-like serine/threonine-protein kinase"/>
    <property type="match status" value="1"/>
</dbReference>
<dbReference type="InterPro" id="IPR000719">
    <property type="entry name" value="Prot_kinase_dom"/>
</dbReference>
<name>A0A5J9V5J7_9POAL</name>
<keyword evidence="13" id="KW-0677">Repeat</keyword>
<sequence length="625" mass="67567">METKQGLRLLCVLTLVLLQLFTTICHSNTDNDIRALLSFKSLIREDPLNALSSWNNLSSSTSNGTCRWTGVICGSRSSTGRVISLQLRGLGLVGTISPHLGNLTRLRVLDLSDNKLEGEIPPSLGDCLALHNLNLSVNFLSGTIPSSMGQLSKLDVLNIRKNNISGLIPSSNALSGPIPPQIGHLVNLVTVDLSSNKLSGEIPSTLGNCLELRALYLQGNLLSGQIPKDFSALRGIELLDLSDNRLSGPIPEFLESFQLLKVLNLSFNLLSGPVPRKGIFSNASSVSLESNGALCGGSIVFNFPACPSQPPESPAQRRHLLILIISIVGASVLIMICTVGCYCVKKLKSSPGGANRDQDSTLLNVIYQRISYAELYMATNSFSEENLIGRGSFSSVYKGTLSRGVHSVDVAVKLLLCDSLDHNGDEFKALVLELISNGSLDKWLHPTIEGTENATGTLSLMQRLSIALDVADALEYLHHHINPCIVHCDIKPSNILLDEDMIAHVGDFGLAKIMNVEASGQSLGESSSVGIKGTIGYLPPEYGMGTEISKDGDVFSFGVLLLEILTGRRPTDSYFHDGTSLPKYVERASPDRLLDVVDRTMPHNGHPRDNRFVRCSCFKAWLSVL</sequence>
<keyword evidence="5" id="KW-1003">Cell membrane</keyword>
<keyword evidence="20" id="KW-0325">Glycoprotein</keyword>
<keyword evidence="6" id="KW-0723">Serine/threonine-protein kinase</keyword>
<evidence type="ECO:0000256" key="3">
    <source>
        <dbReference type="ARBA" id="ARBA00009592"/>
    </source>
</evidence>
<dbReference type="AlphaFoldDB" id="A0A5J9V5J7"/>